<evidence type="ECO:0000256" key="2">
    <source>
        <dbReference type="SAM" id="SignalP"/>
    </source>
</evidence>
<reference evidence="4 5" key="1">
    <citation type="submission" date="2018-07" db="EMBL/GenBank/DDBJ databases">
        <title>Comparative genomes isolates from brazilian mangrove.</title>
        <authorList>
            <person name="De Araujo J.E."/>
            <person name="Taketani R.G."/>
            <person name="Silva M.C.P."/>
            <person name="Lourenco M.V."/>
            <person name="Oliveira V.M."/>
            <person name="Andreote F.D."/>
        </authorList>
    </citation>
    <scope>NUCLEOTIDE SEQUENCE [LARGE SCALE GENOMIC DNA]</scope>
    <source>
        <strain evidence="4 5">HEX PRIS-MGV</strain>
    </source>
</reference>
<dbReference type="RefSeq" id="WP_114369254.1">
    <property type="nucleotide sequence ID" value="NZ_QPEX01000025.1"/>
</dbReference>
<evidence type="ECO:0000259" key="3">
    <source>
        <dbReference type="Pfam" id="PF11396"/>
    </source>
</evidence>
<keyword evidence="2" id="KW-0732">Signal</keyword>
<protein>
    <recommendedName>
        <fullName evidence="3">Putative beta-lactamase-inhibitor-like PepSY-like domain-containing protein</fullName>
    </recommendedName>
</protein>
<name>A0A368KSM1_9BACT</name>
<dbReference type="Gene3D" id="3.40.1420.30">
    <property type="match status" value="1"/>
</dbReference>
<gene>
    <name evidence="4" type="ORF">DTL42_13455</name>
</gene>
<dbReference type="AlphaFoldDB" id="A0A368KSM1"/>
<evidence type="ECO:0000313" key="4">
    <source>
        <dbReference type="EMBL" id="RCS48325.1"/>
    </source>
</evidence>
<dbReference type="Proteomes" id="UP000253562">
    <property type="component" value="Unassembled WGS sequence"/>
</dbReference>
<evidence type="ECO:0000256" key="1">
    <source>
        <dbReference type="SAM" id="MobiDB-lite"/>
    </source>
</evidence>
<dbReference type="EMBL" id="QPEX01000025">
    <property type="protein sequence ID" value="RCS48325.1"/>
    <property type="molecule type" value="Genomic_DNA"/>
</dbReference>
<feature type="region of interest" description="Disordered" evidence="1">
    <location>
        <begin position="154"/>
        <end position="176"/>
    </location>
</feature>
<comment type="caution">
    <text evidence="4">The sequence shown here is derived from an EMBL/GenBank/DDBJ whole genome shotgun (WGS) entry which is preliminary data.</text>
</comment>
<feature type="domain" description="Putative beta-lactamase-inhibitor-like PepSY-like" evidence="3">
    <location>
        <begin position="24"/>
        <end position="79"/>
    </location>
</feature>
<dbReference type="SUPFAM" id="SSF160574">
    <property type="entry name" value="BT0923-like"/>
    <property type="match status" value="1"/>
</dbReference>
<sequence>MRAVFMCVAVALFSTVVYVNDVRAAEKSIPLDQLPKEVTHAVQQMFSHAKLIKASQEEEDGEIEYEITLKENGKTIDVKIEIEVELEISEIEKEVAYKDLPKAVTMALEKLYPKAMPQSAEAVYEVEDGQQELEFYEVQLKTADGKTVEAKLNASGKIIKDSDDEQEEAGEKEEDD</sequence>
<feature type="domain" description="Putative beta-lactamase-inhibitor-like PepSY-like" evidence="3">
    <location>
        <begin position="90"/>
        <end position="160"/>
    </location>
</feature>
<evidence type="ECO:0000313" key="5">
    <source>
        <dbReference type="Proteomes" id="UP000253562"/>
    </source>
</evidence>
<dbReference type="InterPro" id="IPR021533">
    <property type="entry name" value="PepSY-like"/>
</dbReference>
<feature type="chain" id="PRO_5017060035" description="Putative beta-lactamase-inhibitor-like PepSY-like domain-containing protein" evidence="2">
    <location>
        <begin position="20"/>
        <end position="176"/>
    </location>
</feature>
<proteinExistence type="predicted"/>
<feature type="compositionally biased region" description="Acidic residues" evidence="1">
    <location>
        <begin position="162"/>
        <end position="176"/>
    </location>
</feature>
<dbReference type="Pfam" id="PF11396">
    <property type="entry name" value="PepSY_like"/>
    <property type="match status" value="2"/>
</dbReference>
<dbReference type="OrthoDB" id="292002at2"/>
<accession>A0A368KSM1</accession>
<organism evidence="4 5">
    <name type="scientific">Bremerella cremea</name>
    <dbReference type="NCBI Taxonomy" id="1031537"/>
    <lineage>
        <taxon>Bacteria</taxon>
        <taxon>Pseudomonadati</taxon>
        <taxon>Planctomycetota</taxon>
        <taxon>Planctomycetia</taxon>
        <taxon>Pirellulales</taxon>
        <taxon>Pirellulaceae</taxon>
        <taxon>Bremerella</taxon>
    </lineage>
</organism>
<feature type="signal peptide" evidence="2">
    <location>
        <begin position="1"/>
        <end position="19"/>
    </location>
</feature>